<evidence type="ECO:0000313" key="2">
    <source>
        <dbReference type="Proteomes" id="UP001174136"/>
    </source>
</evidence>
<dbReference type="PANTHER" id="PTHR46481:SF9">
    <property type="entry name" value="ZINC FINGER BED DOMAIN-CONTAINING PROTEIN 1-LIKE"/>
    <property type="match status" value="1"/>
</dbReference>
<dbReference type="SUPFAM" id="SSF53098">
    <property type="entry name" value="Ribonuclease H-like"/>
    <property type="match status" value="1"/>
</dbReference>
<gene>
    <name evidence="1" type="primary">ZBED1_47</name>
    <name evidence="1" type="ORF">N1851_015442</name>
</gene>
<name>A0AA47MT41_MERPO</name>
<sequence length="330" mass="37992">MVPFQTVERSRFKDMTKTLDLRYKPPSHKYFTETEMPKLYGQLRERVENDLRELKYYATTTDLWSSRTMAPYISLTIHYITDEWKLASRCLQTSYFPDDHTGEAIAEGLKDALESWGLREPRHWLITETPTRSGSRQQMIERVLEQEKAISQDIDVWESVNKPLSPLMEFTDALSGEEYVSVSYLRPVLHLLNNTVLAHSEDDTDLTKHMKMAILQYLNDKYSDPATTDLLDMASFADPRFKDSYIADDRKDYIKARATAEIQALLGMQAEYTAAAGGAVKREAKKVKRMWHTLQRNIFAFSTGGNIVTCHRSALKPETVDKLAFLANNL</sequence>
<reference evidence="1" key="1">
    <citation type="journal article" date="2023" name="Front. Mar. Sci.">
        <title>A new Merluccius polli reference genome to investigate the effects of global change in West African waters.</title>
        <authorList>
            <person name="Mateo J.L."/>
            <person name="Blanco-Fernandez C."/>
            <person name="Garcia-Vazquez E."/>
            <person name="Machado-Schiaffino G."/>
        </authorList>
    </citation>
    <scope>NUCLEOTIDE SEQUENCE</scope>
    <source>
        <strain evidence="1">C29</strain>
        <tissue evidence="1">Fin</tissue>
    </source>
</reference>
<evidence type="ECO:0000313" key="1">
    <source>
        <dbReference type="EMBL" id="KAK0145661.1"/>
    </source>
</evidence>
<accession>A0AA47MT41</accession>
<protein>
    <submittedName>
        <fullName evidence="1">Zinc finger BED domain-containing protein 1</fullName>
    </submittedName>
</protein>
<dbReference type="EMBL" id="JAOPHQ010002845">
    <property type="protein sequence ID" value="KAK0145661.1"/>
    <property type="molecule type" value="Genomic_DNA"/>
</dbReference>
<dbReference type="PANTHER" id="PTHR46481">
    <property type="entry name" value="ZINC FINGER BED DOMAIN-CONTAINING PROTEIN 4"/>
    <property type="match status" value="1"/>
</dbReference>
<comment type="caution">
    <text evidence="1">The sequence shown here is derived from an EMBL/GenBank/DDBJ whole genome shotgun (WGS) entry which is preliminary data.</text>
</comment>
<dbReference type="InterPro" id="IPR012337">
    <property type="entry name" value="RNaseH-like_sf"/>
</dbReference>
<organism evidence="1 2">
    <name type="scientific">Merluccius polli</name>
    <name type="common">Benguela hake</name>
    <name type="synonym">Merluccius cadenati</name>
    <dbReference type="NCBI Taxonomy" id="89951"/>
    <lineage>
        <taxon>Eukaryota</taxon>
        <taxon>Metazoa</taxon>
        <taxon>Chordata</taxon>
        <taxon>Craniata</taxon>
        <taxon>Vertebrata</taxon>
        <taxon>Euteleostomi</taxon>
        <taxon>Actinopterygii</taxon>
        <taxon>Neopterygii</taxon>
        <taxon>Teleostei</taxon>
        <taxon>Neoteleostei</taxon>
        <taxon>Acanthomorphata</taxon>
        <taxon>Zeiogadaria</taxon>
        <taxon>Gadariae</taxon>
        <taxon>Gadiformes</taxon>
        <taxon>Gadoidei</taxon>
        <taxon>Merlucciidae</taxon>
        <taxon>Merluccius</taxon>
    </lineage>
</organism>
<dbReference type="Proteomes" id="UP001174136">
    <property type="component" value="Unassembled WGS sequence"/>
</dbReference>
<keyword evidence="2" id="KW-1185">Reference proteome</keyword>
<proteinExistence type="predicted"/>
<dbReference type="AlphaFoldDB" id="A0AA47MT41"/>
<dbReference type="InterPro" id="IPR052035">
    <property type="entry name" value="ZnF_BED_domain_contain"/>
</dbReference>